<accession>A0A8A1M2F7</accession>
<name>A0A8A1M2F7_AJECA</name>
<sequence length="125" mass="13716">MALPRRQLFSVCNRQLPTLVQTHRLASLLHWGLALSGRRQRQYPHPRSNGNVENTPTFRGRPGLNTQGSYGDGLSTESSRTVLPVLGGVTRSENSSPRKENHRAGSTSPLGCRREITVATPKSST</sequence>
<feature type="compositionally biased region" description="Polar residues" evidence="1">
    <location>
        <begin position="64"/>
        <end position="81"/>
    </location>
</feature>
<dbReference type="AlphaFoldDB" id="A0A8A1M2F7"/>
<evidence type="ECO:0000313" key="3">
    <source>
        <dbReference type="Proteomes" id="UP000663671"/>
    </source>
</evidence>
<reference evidence="2" key="1">
    <citation type="submission" date="2021-01" db="EMBL/GenBank/DDBJ databases">
        <title>Chromosome-level genome assembly of a human fungal pathogen reveals clustering of transcriptionally co-regulated genes.</title>
        <authorList>
            <person name="Voorhies M."/>
            <person name="Cohen S."/>
            <person name="Shea T.P."/>
            <person name="Petrus S."/>
            <person name="Munoz J.F."/>
            <person name="Poplawski S."/>
            <person name="Goldman W.E."/>
            <person name="Michael T."/>
            <person name="Cuomo C.A."/>
            <person name="Sil A."/>
            <person name="Beyhan S."/>
        </authorList>
    </citation>
    <scope>NUCLEOTIDE SEQUENCE</scope>
    <source>
        <strain evidence="2">WU24</strain>
    </source>
</reference>
<feature type="region of interest" description="Disordered" evidence="1">
    <location>
        <begin position="40"/>
        <end position="125"/>
    </location>
</feature>
<protein>
    <submittedName>
        <fullName evidence="2">Uncharacterized protein</fullName>
    </submittedName>
</protein>
<dbReference type="Proteomes" id="UP000663671">
    <property type="component" value="Chromosome 2"/>
</dbReference>
<evidence type="ECO:0000256" key="1">
    <source>
        <dbReference type="SAM" id="MobiDB-lite"/>
    </source>
</evidence>
<dbReference type="VEuPathDB" id="FungiDB:I7I51_08283"/>
<organism evidence="2 3">
    <name type="scientific">Ajellomyces capsulatus</name>
    <name type="common">Darling's disease fungus</name>
    <name type="synonym">Histoplasma capsulatum</name>
    <dbReference type="NCBI Taxonomy" id="5037"/>
    <lineage>
        <taxon>Eukaryota</taxon>
        <taxon>Fungi</taxon>
        <taxon>Dikarya</taxon>
        <taxon>Ascomycota</taxon>
        <taxon>Pezizomycotina</taxon>
        <taxon>Eurotiomycetes</taxon>
        <taxon>Eurotiomycetidae</taxon>
        <taxon>Onygenales</taxon>
        <taxon>Ajellomycetaceae</taxon>
        <taxon>Histoplasma</taxon>
    </lineage>
</organism>
<gene>
    <name evidence="2" type="ORF">I7I51_08283</name>
</gene>
<feature type="compositionally biased region" description="Polar residues" evidence="1">
    <location>
        <begin position="48"/>
        <end position="57"/>
    </location>
</feature>
<evidence type="ECO:0000313" key="2">
    <source>
        <dbReference type="EMBL" id="QSS58854.1"/>
    </source>
</evidence>
<dbReference type="EMBL" id="CP069109">
    <property type="protein sequence ID" value="QSS58854.1"/>
    <property type="molecule type" value="Genomic_DNA"/>
</dbReference>
<proteinExistence type="predicted"/>